<proteinExistence type="inferred from homology"/>
<comment type="similarity">
    <text evidence="2">Belongs to the DNA repair enzymes AP/ExoA family.</text>
</comment>
<evidence type="ECO:0000256" key="12">
    <source>
        <dbReference type="SAM" id="Phobius"/>
    </source>
</evidence>
<dbReference type="Gene3D" id="3.60.10.10">
    <property type="entry name" value="Endonuclease/exonuclease/phosphatase"/>
    <property type="match status" value="1"/>
</dbReference>
<dbReference type="InterPro" id="IPR004808">
    <property type="entry name" value="AP_endonuc_1"/>
</dbReference>
<feature type="active site" description="Proton acceptor" evidence="9">
    <location>
        <position position="235"/>
    </location>
</feature>
<reference evidence="14" key="2">
    <citation type="submission" date="2025-09" db="UniProtKB">
        <authorList>
            <consortium name="Ensembl"/>
        </authorList>
    </citation>
    <scope>IDENTIFICATION</scope>
</reference>
<dbReference type="STRING" id="8078.ENSFHEP00000025518"/>
<evidence type="ECO:0000256" key="1">
    <source>
        <dbReference type="ARBA" id="ARBA00000493"/>
    </source>
</evidence>
<dbReference type="GO" id="GO:0006284">
    <property type="term" value="P:base-excision repair"/>
    <property type="evidence" value="ECO:0007669"/>
    <property type="project" value="TreeGrafter"/>
</dbReference>
<dbReference type="PANTHER" id="PTHR22748:SF26">
    <property type="entry name" value="ENDONUCLEASE_EXONUCLEASE_PHOSPHATASE DOMAIN-CONTAINING PROTEIN"/>
    <property type="match status" value="1"/>
</dbReference>
<dbReference type="AlphaFoldDB" id="A0A3Q2QE32"/>
<evidence type="ECO:0000313" key="14">
    <source>
        <dbReference type="Ensembl" id="ENSFHEP00000025518.1"/>
    </source>
</evidence>
<sequence>ETQMQQRGADLTCICWNIRGINSPIKRKKMLTYLKRQKVDIAFIQENHLTDTEHFKLCRDWVGNVFYSSFLTKARGVDLLINKRLNFKLNSVEKDKNGRFLLVNCEINRNKIALVNIYGPNYDDSLFFNNLIMKLATIGGQYVVGGDFNLVLNPFLDRSSPKTFSLPKAAKVLNQGIKDIGIIDVWRNIYPNQRDFSFFSPKHNTHSRIDTFLVPQHMKAAVMECSYLAATLSDHNPIRLSWMIDSPQPTTRRWRFKNHMLKDPEFISYMTTKIEIFIDANSNSFSHANIWEALKAYMRGHILSYSAHKRKEQLARQLEIENNIKLLENQFYCTKPTETSNDLKSARTALQNLIMHKAEKDILFAKQRLFESANRPNLYLARLAKHIPAKKFITAIVDSFFFFFFFFPSVLSSNVAIGIDVSMPDRARQILLLQVEQTAFAIVLHLIYACK</sequence>
<keyword evidence="5" id="KW-0227">DNA damage</keyword>
<keyword evidence="7 10" id="KW-0460">Magnesium</keyword>
<reference evidence="14" key="1">
    <citation type="submission" date="2025-08" db="UniProtKB">
        <authorList>
            <consortium name="Ensembl"/>
        </authorList>
    </citation>
    <scope>IDENTIFICATION</scope>
</reference>
<dbReference type="GeneTree" id="ENSGT00950000183016"/>
<dbReference type="Pfam" id="PF03372">
    <property type="entry name" value="Exo_endo_phos"/>
    <property type="match status" value="1"/>
</dbReference>
<evidence type="ECO:0000313" key="15">
    <source>
        <dbReference type="Proteomes" id="UP000265000"/>
    </source>
</evidence>
<feature type="transmembrane region" description="Helical" evidence="12">
    <location>
        <begin position="431"/>
        <end position="450"/>
    </location>
</feature>
<keyword evidence="6" id="KW-0378">Hydrolase</keyword>
<evidence type="ECO:0000256" key="11">
    <source>
        <dbReference type="PIRSR" id="PIRSR604808-3"/>
    </source>
</evidence>
<feature type="binding site" evidence="10">
    <location>
        <position position="46"/>
    </location>
    <ligand>
        <name>Mg(2+)</name>
        <dbReference type="ChEBI" id="CHEBI:18420"/>
        <label>1</label>
    </ligand>
</feature>
<evidence type="ECO:0000256" key="2">
    <source>
        <dbReference type="ARBA" id="ARBA00007092"/>
    </source>
</evidence>
<feature type="binding site" evidence="10">
    <location>
        <position position="147"/>
    </location>
    <ligand>
        <name>Mg(2+)</name>
        <dbReference type="ChEBI" id="CHEBI:18420"/>
        <label>1</label>
    </ligand>
</feature>
<keyword evidence="8" id="KW-0234">DNA repair</keyword>
<feature type="site" description="Interaction with DNA substrate" evidence="11">
    <location>
        <position position="235"/>
    </location>
</feature>
<feature type="site" description="Important for catalytic activity" evidence="11">
    <location>
        <position position="210"/>
    </location>
</feature>
<dbReference type="GO" id="GO:0046872">
    <property type="term" value="F:metal ion binding"/>
    <property type="evidence" value="ECO:0007669"/>
    <property type="project" value="UniProtKB-KW"/>
</dbReference>
<keyword evidence="12" id="KW-0812">Transmembrane</keyword>
<organism evidence="14 15">
    <name type="scientific">Fundulus heteroclitus</name>
    <name type="common">Killifish</name>
    <name type="synonym">Mummichog</name>
    <dbReference type="NCBI Taxonomy" id="8078"/>
    <lineage>
        <taxon>Eukaryota</taxon>
        <taxon>Metazoa</taxon>
        <taxon>Chordata</taxon>
        <taxon>Craniata</taxon>
        <taxon>Vertebrata</taxon>
        <taxon>Euteleostomi</taxon>
        <taxon>Actinopterygii</taxon>
        <taxon>Neopterygii</taxon>
        <taxon>Teleostei</taxon>
        <taxon>Neoteleostei</taxon>
        <taxon>Acanthomorphata</taxon>
        <taxon>Ovalentaria</taxon>
        <taxon>Atherinomorphae</taxon>
        <taxon>Cyprinodontiformes</taxon>
        <taxon>Fundulidae</taxon>
        <taxon>Fundulus</taxon>
    </lineage>
</organism>
<dbReference type="GO" id="GO:0005634">
    <property type="term" value="C:nucleus"/>
    <property type="evidence" value="ECO:0007669"/>
    <property type="project" value="TreeGrafter"/>
</dbReference>
<evidence type="ECO:0000256" key="7">
    <source>
        <dbReference type="ARBA" id="ARBA00022842"/>
    </source>
</evidence>
<dbReference type="Ensembl" id="ENSFHET00000005032.1">
    <property type="protein sequence ID" value="ENSFHEP00000025518.1"/>
    <property type="gene ID" value="ENSFHEG00000007794.1"/>
</dbReference>
<feature type="domain" description="Endonuclease/exonuclease/phosphatase" evidence="13">
    <location>
        <begin position="16"/>
        <end position="235"/>
    </location>
</feature>
<feature type="binding site" evidence="10">
    <location>
        <position position="235"/>
    </location>
    <ligand>
        <name>Mg(2+)</name>
        <dbReference type="ChEBI" id="CHEBI:18420"/>
        <label>1</label>
    </ligand>
</feature>
<accession>A0A3Q2QE32</accession>
<dbReference type="CDD" id="cd09076">
    <property type="entry name" value="L1-EN"/>
    <property type="match status" value="1"/>
</dbReference>
<feature type="site" description="Transition state stabilizer" evidence="11">
    <location>
        <position position="149"/>
    </location>
</feature>
<feature type="active site" evidence="9">
    <location>
        <position position="118"/>
    </location>
</feature>
<keyword evidence="4 10" id="KW-0479">Metal-binding</keyword>
<dbReference type="EC" id="3.1.11.2" evidence="3"/>
<dbReference type="PANTHER" id="PTHR22748">
    <property type="entry name" value="AP ENDONUCLEASE"/>
    <property type="match status" value="1"/>
</dbReference>
<keyword evidence="12" id="KW-0472">Membrane</keyword>
<dbReference type="InterPro" id="IPR005135">
    <property type="entry name" value="Endo/exonuclease/phosphatase"/>
</dbReference>
<feature type="binding site" evidence="10">
    <location>
        <position position="234"/>
    </location>
    <ligand>
        <name>Mg(2+)</name>
        <dbReference type="ChEBI" id="CHEBI:18420"/>
        <label>1</label>
    </ligand>
</feature>
<evidence type="ECO:0000259" key="13">
    <source>
        <dbReference type="Pfam" id="PF03372"/>
    </source>
</evidence>
<name>A0A3Q2QE32_FUNHE</name>
<dbReference type="Proteomes" id="UP000265000">
    <property type="component" value="Unplaced"/>
</dbReference>
<feature type="binding site" evidence="10">
    <location>
        <position position="149"/>
    </location>
    <ligand>
        <name>Mg(2+)</name>
        <dbReference type="ChEBI" id="CHEBI:18420"/>
        <label>1</label>
    </ligand>
</feature>
<feature type="transmembrane region" description="Helical" evidence="12">
    <location>
        <begin position="392"/>
        <end position="411"/>
    </location>
</feature>
<evidence type="ECO:0000256" key="10">
    <source>
        <dbReference type="PIRSR" id="PIRSR604808-2"/>
    </source>
</evidence>
<comment type="cofactor">
    <cofactor evidence="10">
        <name>Mg(2+)</name>
        <dbReference type="ChEBI" id="CHEBI:18420"/>
    </cofactor>
    <cofactor evidence="10">
        <name>Mn(2+)</name>
        <dbReference type="ChEBI" id="CHEBI:29035"/>
    </cofactor>
    <text evidence="10">Probably binds two magnesium or manganese ions per subunit.</text>
</comment>
<evidence type="ECO:0000256" key="4">
    <source>
        <dbReference type="ARBA" id="ARBA00022723"/>
    </source>
</evidence>
<evidence type="ECO:0000256" key="8">
    <source>
        <dbReference type="ARBA" id="ARBA00023204"/>
    </source>
</evidence>
<protein>
    <recommendedName>
        <fullName evidence="3">exodeoxyribonuclease III</fullName>
        <ecNumber evidence="3">3.1.11.2</ecNumber>
    </recommendedName>
</protein>
<evidence type="ECO:0000256" key="5">
    <source>
        <dbReference type="ARBA" id="ARBA00022763"/>
    </source>
</evidence>
<evidence type="ECO:0000256" key="3">
    <source>
        <dbReference type="ARBA" id="ARBA00012115"/>
    </source>
</evidence>
<keyword evidence="12" id="KW-1133">Transmembrane helix</keyword>
<dbReference type="GO" id="GO:0008081">
    <property type="term" value="F:phosphoric diester hydrolase activity"/>
    <property type="evidence" value="ECO:0007669"/>
    <property type="project" value="TreeGrafter"/>
</dbReference>
<evidence type="ECO:0000256" key="6">
    <source>
        <dbReference type="ARBA" id="ARBA00022801"/>
    </source>
</evidence>
<feature type="binding site" evidence="10">
    <location>
        <position position="17"/>
    </location>
    <ligand>
        <name>Mg(2+)</name>
        <dbReference type="ChEBI" id="CHEBI:18420"/>
        <label>1</label>
    </ligand>
</feature>
<keyword evidence="10" id="KW-0464">Manganese</keyword>
<keyword evidence="15" id="KW-1185">Reference proteome</keyword>
<comment type="catalytic activity">
    <reaction evidence="1">
        <text>Exonucleolytic cleavage in the 3'- to 5'-direction to yield nucleoside 5'-phosphates.</text>
        <dbReference type="EC" id="3.1.11.2"/>
    </reaction>
</comment>
<feature type="active site" description="Proton donor/acceptor" evidence="9">
    <location>
        <position position="147"/>
    </location>
</feature>
<evidence type="ECO:0000256" key="9">
    <source>
        <dbReference type="PIRSR" id="PIRSR604808-1"/>
    </source>
</evidence>
<dbReference type="GO" id="GO:0003906">
    <property type="term" value="F:DNA-(apurinic or apyrimidinic site) endonuclease activity"/>
    <property type="evidence" value="ECO:0007669"/>
    <property type="project" value="TreeGrafter"/>
</dbReference>
<dbReference type="InterPro" id="IPR036691">
    <property type="entry name" value="Endo/exonu/phosph_ase_sf"/>
</dbReference>
<dbReference type="GO" id="GO:0008311">
    <property type="term" value="F:double-stranded DNA 3'-5' DNA exonuclease activity"/>
    <property type="evidence" value="ECO:0007669"/>
    <property type="project" value="UniProtKB-EC"/>
</dbReference>
<dbReference type="SUPFAM" id="SSF56219">
    <property type="entry name" value="DNase I-like"/>
    <property type="match status" value="1"/>
</dbReference>